<dbReference type="PANTHER" id="PTHR36435">
    <property type="entry name" value="SLR1288 PROTEIN"/>
    <property type="match status" value="1"/>
</dbReference>
<evidence type="ECO:0000256" key="1">
    <source>
        <dbReference type="SAM" id="Phobius"/>
    </source>
</evidence>
<accession>A1RTS7</accession>
<dbReference type="InterPro" id="IPR052710">
    <property type="entry name" value="CAAX_protease"/>
</dbReference>
<keyword evidence="1" id="KW-0472">Membrane</keyword>
<feature type="transmembrane region" description="Helical" evidence="1">
    <location>
        <begin position="152"/>
        <end position="182"/>
    </location>
</feature>
<dbReference type="PANTHER" id="PTHR36435:SF1">
    <property type="entry name" value="CAAX AMINO TERMINAL PROTEASE FAMILY PROTEIN"/>
    <property type="match status" value="1"/>
</dbReference>
<dbReference type="HOGENOM" id="CLU_1307865_0_0_2"/>
<keyword evidence="1" id="KW-0812">Transmembrane</keyword>
<dbReference type="eggNOG" id="arCOG03735">
    <property type="taxonomic scope" value="Archaea"/>
</dbReference>
<dbReference type="GeneID" id="4616361"/>
<keyword evidence="1" id="KW-1133">Transmembrane helix</keyword>
<evidence type="ECO:0000313" key="4">
    <source>
        <dbReference type="Proteomes" id="UP000002595"/>
    </source>
</evidence>
<reference evidence="3" key="1">
    <citation type="submission" date="2006-12" db="EMBL/GenBank/DDBJ databases">
        <title>Complete sequence of Pyrobaculum islandicum DSM 4184.</title>
        <authorList>
            <person name="Copeland A."/>
            <person name="Lucas S."/>
            <person name="Lapidus A."/>
            <person name="Barry K."/>
            <person name="Detter J.C."/>
            <person name="Glavina del Rio T."/>
            <person name="Dalin E."/>
            <person name="Tice H."/>
            <person name="Pitluck S."/>
            <person name="Meincke L."/>
            <person name="Brettin T."/>
            <person name="Bruce D."/>
            <person name="Han C."/>
            <person name="Tapia R."/>
            <person name="Gilna P."/>
            <person name="Schmutz J."/>
            <person name="Larimer F."/>
            <person name="Land M."/>
            <person name="Hauser L."/>
            <person name="Kyrpides N."/>
            <person name="Mikhailova N."/>
            <person name="Cozen A.E."/>
            <person name="Fitz-Gibbon S.T."/>
            <person name="House C.H."/>
            <person name="Saltikov C."/>
            <person name="Lowe T."/>
            <person name="Richardson P."/>
        </authorList>
    </citation>
    <scope>NUCLEOTIDE SEQUENCE [LARGE SCALE GENOMIC DNA]</scope>
    <source>
        <strain evidence="3">DSM 4184</strain>
    </source>
</reference>
<proteinExistence type="predicted"/>
<name>A1RTS7_PYRIL</name>
<dbReference type="Proteomes" id="UP000002595">
    <property type="component" value="Chromosome"/>
</dbReference>
<dbReference type="STRING" id="384616.Pisl_1192"/>
<feature type="transmembrane region" description="Helical" evidence="1">
    <location>
        <begin position="41"/>
        <end position="60"/>
    </location>
</feature>
<feature type="transmembrane region" description="Helical" evidence="1">
    <location>
        <begin position="16"/>
        <end position="35"/>
    </location>
</feature>
<organism evidence="3 4">
    <name type="scientific">Pyrobaculum islandicum (strain DSM 4184 / JCM 9189 / GEO3)</name>
    <dbReference type="NCBI Taxonomy" id="384616"/>
    <lineage>
        <taxon>Archaea</taxon>
        <taxon>Thermoproteota</taxon>
        <taxon>Thermoprotei</taxon>
        <taxon>Thermoproteales</taxon>
        <taxon>Thermoproteaceae</taxon>
        <taxon>Pyrobaculum</taxon>
    </lineage>
</organism>
<dbReference type="RefSeq" id="WP_011762934.1">
    <property type="nucleotide sequence ID" value="NC_008701.1"/>
</dbReference>
<feature type="transmembrane region" description="Helical" evidence="1">
    <location>
        <begin position="72"/>
        <end position="94"/>
    </location>
</feature>
<dbReference type="Pfam" id="PF02517">
    <property type="entry name" value="Rce1-like"/>
    <property type="match status" value="1"/>
</dbReference>
<feature type="transmembrane region" description="Helical" evidence="1">
    <location>
        <begin position="106"/>
        <end position="131"/>
    </location>
</feature>
<keyword evidence="4" id="KW-1185">Reference proteome</keyword>
<dbReference type="EMBL" id="CP000504">
    <property type="protein sequence ID" value="ABL88359.1"/>
    <property type="molecule type" value="Genomic_DNA"/>
</dbReference>
<dbReference type="AlphaFoldDB" id="A1RTS7"/>
<protein>
    <submittedName>
        <fullName evidence="3">Abortive infection protein</fullName>
    </submittedName>
</protein>
<dbReference type="GO" id="GO:0004175">
    <property type="term" value="F:endopeptidase activity"/>
    <property type="evidence" value="ECO:0007669"/>
    <property type="project" value="UniProtKB-ARBA"/>
</dbReference>
<dbReference type="InterPro" id="IPR003675">
    <property type="entry name" value="Rce1/LyrA-like_dom"/>
</dbReference>
<gene>
    <name evidence="3" type="ordered locus">Pisl_1192</name>
</gene>
<dbReference type="GO" id="GO:0080120">
    <property type="term" value="P:CAAX-box protein maturation"/>
    <property type="evidence" value="ECO:0007669"/>
    <property type="project" value="UniProtKB-ARBA"/>
</dbReference>
<dbReference type="KEGG" id="pis:Pisl_1192"/>
<feature type="domain" description="CAAX prenyl protease 2/Lysostaphin resistance protein A-like" evidence="2">
    <location>
        <begin position="117"/>
        <end position="202"/>
    </location>
</feature>
<evidence type="ECO:0000259" key="2">
    <source>
        <dbReference type="Pfam" id="PF02517"/>
    </source>
</evidence>
<evidence type="ECO:0000313" key="3">
    <source>
        <dbReference type="EMBL" id="ABL88359.1"/>
    </source>
</evidence>
<sequence>MSQCPRAYSARWDMGLLKVAVAVAFIAIAMVLILLKPPICITLYAGTAIYTAFIPAGLLVKWRLSKRFPLAFVVYFLSLLAAGAVVIAVPPIRAEYIELSRSQEKFFVEVLACPLGKILAVIQALALAPLVEEVVFRGIVFEEVKGRLGTTAAYLLSSILFAFLHKPGLGAVPIFIIALALAFAYNRYGLPASVLLHFIQNAAALWLSKAS</sequence>